<dbReference type="PRINTS" id="PR00035">
    <property type="entry name" value="HTHGNTR"/>
</dbReference>
<dbReference type="SUPFAM" id="SSF46785">
    <property type="entry name" value="Winged helix' DNA-binding domain"/>
    <property type="match status" value="1"/>
</dbReference>
<keyword evidence="3" id="KW-0804">Transcription</keyword>
<name>A0ABT4KA97_9HYPH</name>
<dbReference type="RefSeq" id="WP_269274872.1">
    <property type="nucleotide sequence ID" value="NZ_JAPVOI010000002.1"/>
</dbReference>
<protein>
    <submittedName>
        <fullName evidence="5">GntR family transcriptional regulator</fullName>
    </submittedName>
</protein>
<dbReference type="InterPro" id="IPR036388">
    <property type="entry name" value="WH-like_DNA-bd_sf"/>
</dbReference>
<accession>A0ABT4KA97</accession>
<reference evidence="5" key="1">
    <citation type="submission" date="2022-10" db="EMBL/GenBank/DDBJ databases">
        <title>Whole genome sequencing of three plant growth promoting bacteria isolated from Vachellia tortilis subsp. raddiana in Morocco.</title>
        <authorList>
            <person name="Hnini M."/>
            <person name="Zouagui R."/>
            <person name="Zouagui H."/>
            <person name="Chemao Elfihri M.-W."/>
            <person name="Ibrahimi A."/>
            <person name="Sbabou L."/>
            <person name="Aurag J."/>
        </authorList>
    </citation>
    <scope>NUCLEOTIDE SEQUENCE</scope>
    <source>
        <strain evidence="5">LMR678</strain>
    </source>
</reference>
<evidence type="ECO:0000256" key="1">
    <source>
        <dbReference type="ARBA" id="ARBA00023015"/>
    </source>
</evidence>
<dbReference type="PANTHER" id="PTHR43537">
    <property type="entry name" value="TRANSCRIPTIONAL REGULATOR, GNTR FAMILY"/>
    <property type="match status" value="1"/>
</dbReference>
<keyword evidence="6" id="KW-1185">Reference proteome</keyword>
<keyword evidence="1" id="KW-0805">Transcription regulation</keyword>
<dbReference type="PANTHER" id="PTHR43537:SF5">
    <property type="entry name" value="UXU OPERON TRANSCRIPTIONAL REGULATOR"/>
    <property type="match status" value="1"/>
</dbReference>
<sequence length="200" mass="22980">MKHDGNQAKVKSSRSRRVSMLDISNTLLLRLCSLRYLPSQTLSEAALADEFGVSRTPIRQVLQQLALFGLVESRNGVGTVVTDVHRERALELFGIRKHLALLMGEMVDPGRFPRAKERMIDLEKAAVARGQERDIQQFATIGIRIQKIILDTISSVEFRRLWEECYYRSCRISYSIVESNWTLSTRLQLEEIRDLVAVFR</sequence>
<dbReference type="InterPro" id="IPR036390">
    <property type="entry name" value="WH_DNA-bd_sf"/>
</dbReference>
<proteinExistence type="predicted"/>
<dbReference type="PROSITE" id="PS50949">
    <property type="entry name" value="HTH_GNTR"/>
    <property type="match status" value="1"/>
</dbReference>
<dbReference type="Proteomes" id="UP001079430">
    <property type="component" value="Unassembled WGS sequence"/>
</dbReference>
<evidence type="ECO:0000313" key="5">
    <source>
        <dbReference type="EMBL" id="MCZ4088811.1"/>
    </source>
</evidence>
<dbReference type="InterPro" id="IPR000524">
    <property type="entry name" value="Tscrpt_reg_HTH_GntR"/>
</dbReference>
<evidence type="ECO:0000259" key="4">
    <source>
        <dbReference type="PROSITE" id="PS50949"/>
    </source>
</evidence>
<evidence type="ECO:0000256" key="2">
    <source>
        <dbReference type="ARBA" id="ARBA00023125"/>
    </source>
</evidence>
<dbReference type="Gene3D" id="1.10.10.10">
    <property type="entry name" value="Winged helix-like DNA-binding domain superfamily/Winged helix DNA-binding domain"/>
    <property type="match status" value="1"/>
</dbReference>
<keyword evidence="2" id="KW-0238">DNA-binding</keyword>
<feature type="domain" description="HTH gntR-type" evidence="4">
    <location>
        <begin position="17"/>
        <end position="84"/>
    </location>
</feature>
<comment type="caution">
    <text evidence="5">The sequence shown here is derived from an EMBL/GenBank/DDBJ whole genome shotgun (WGS) entry which is preliminary data.</text>
</comment>
<gene>
    <name evidence="5" type="ORF">O3W52_01595</name>
</gene>
<dbReference type="EMBL" id="JAPVOI010000002">
    <property type="protein sequence ID" value="MCZ4088811.1"/>
    <property type="molecule type" value="Genomic_DNA"/>
</dbReference>
<evidence type="ECO:0000256" key="3">
    <source>
        <dbReference type="ARBA" id="ARBA00023163"/>
    </source>
</evidence>
<organism evidence="5 6">
    <name type="scientific">Sinorhizobium psoraleae</name>
    <dbReference type="NCBI Taxonomy" id="520838"/>
    <lineage>
        <taxon>Bacteria</taxon>
        <taxon>Pseudomonadati</taxon>
        <taxon>Pseudomonadota</taxon>
        <taxon>Alphaproteobacteria</taxon>
        <taxon>Hyphomicrobiales</taxon>
        <taxon>Rhizobiaceae</taxon>
        <taxon>Sinorhizobium/Ensifer group</taxon>
        <taxon>Sinorhizobium</taxon>
    </lineage>
</organism>
<evidence type="ECO:0000313" key="6">
    <source>
        <dbReference type="Proteomes" id="UP001079430"/>
    </source>
</evidence>
<dbReference type="SMART" id="SM00345">
    <property type="entry name" value="HTH_GNTR"/>
    <property type="match status" value="1"/>
</dbReference>
<dbReference type="Pfam" id="PF00392">
    <property type="entry name" value="GntR"/>
    <property type="match status" value="1"/>
</dbReference>